<dbReference type="AlphaFoldDB" id="A0A6G0WMY0"/>
<evidence type="ECO:0000256" key="1">
    <source>
        <dbReference type="SAM" id="MobiDB-lite"/>
    </source>
</evidence>
<dbReference type="EMBL" id="VJMJ01000175">
    <property type="protein sequence ID" value="KAF0728673.1"/>
    <property type="molecule type" value="Genomic_DNA"/>
</dbReference>
<evidence type="ECO:0000313" key="3">
    <source>
        <dbReference type="Proteomes" id="UP000481153"/>
    </source>
</evidence>
<dbReference type="Proteomes" id="UP000481153">
    <property type="component" value="Unassembled WGS sequence"/>
</dbReference>
<gene>
    <name evidence="2" type="ORF">Ae201684_013631</name>
</gene>
<evidence type="ECO:0000313" key="2">
    <source>
        <dbReference type="EMBL" id="KAF0728673.1"/>
    </source>
</evidence>
<sequence length="131" mass="14567">MQQGSDGKTRGRGEADADDPSWSFLSSRTEREGIDKPTTKGTRPFASRATRRAVLMEEMTLPEDELAIVEDFHFNAESDEFTPTTVVHANVSVRVLHEDAVANWTFAEALECFQETIQDSDHFNSTCAVIG</sequence>
<accession>A0A6G0WMY0</accession>
<proteinExistence type="predicted"/>
<reference evidence="2 3" key="1">
    <citation type="submission" date="2019-07" db="EMBL/GenBank/DDBJ databases">
        <title>Genomics analysis of Aphanomyces spp. identifies a new class of oomycete effector associated with host adaptation.</title>
        <authorList>
            <person name="Gaulin E."/>
        </authorList>
    </citation>
    <scope>NUCLEOTIDE SEQUENCE [LARGE SCALE GENOMIC DNA]</scope>
    <source>
        <strain evidence="2 3">ATCC 201684</strain>
    </source>
</reference>
<protein>
    <submittedName>
        <fullName evidence="2">Uncharacterized protein</fullName>
    </submittedName>
</protein>
<keyword evidence="3" id="KW-1185">Reference proteome</keyword>
<name>A0A6G0WMY0_9STRA</name>
<feature type="region of interest" description="Disordered" evidence="1">
    <location>
        <begin position="1"/>
        <end position="49"/>
    </location>
</feature>
<feature type="compositionally biased region" description="Basic and acidic residues" evidence="1">
    <location>
        <begin position="28"/>
        <end position="38"/>
    </location>
</feature>
<comment type="caution">
    <text evidence="2">The sequence shown here is derived from an EMBL/GenBank/DDBJ whole genome shotgun (WGS) entry which is preliminary data.</text>
</comment>
<organism evidence="2 3">
    <name type="scientific">Aphanomyces euteiches</name>
    <dbReference type="NCBI Taxonomy" id="100861"/>
    <lineage>
        <taxon>Eukaryota</taxon>
        <taxon>Sar</taxon>
        <taxon>Stramenopiles</taxon>
        <taxon>Oomycota</taxon>
        <taxon>Saprolegniomycetes</taxon>
        <taxon>Saprolegniales</taxon>
        <taxon>Verrucalvaceae</taxon>
        <taxon>Aphanomyces</taxon>
    </lineage>
</organism>